<dbReference type="InterPro" id="IPR013324">
    <property type="entry name" value="RNA_pol_sigma_r3/r4-like"/>
</dbReference>
<sequence>MDSISILEEIQNQNRFVYKKLFDDFYEELVLYANGYLFDKSPSEDIVQEVFIYLWEKSDSIIIQTSLKGYMYAMVRNRCLNFLKSIKITDDVNILELRAAVSEEYNLDAFSDSDKKAIHAQVIEIIEALPSRMQAIVRLRFVSNYRYSEIADELGVSVNTVKTQLKRAKIKIGELIVSIIVFLSTYLSLFYS</sequence>
<evidence type="ECO:0000256" key="1">
    <source>
        <dbReference type="ARBA" id="ARBA00010641"/>
    </source>
</evidence>
<dbReference type="InterPro" id="IPR036388">
    <property type="entry name" value="WH-like_DNA-bd_sf"/>
</dbReference>
<protein>
    <submittedName>
        <fullName evidence="8">RNA polymerase sigma-70 factor, ECF subfamily</fullName>
    </submittedName>
</protein>
<dbReference type="CDD" id="cd06171">
    <property type="entry name" value="Sigma70_r4"/>
    <property type="match status" value="1"/>
</dbReference>
<evidence type="ECO:0000256" key="5">
    <source>
        <dbReference type="SAM" id="Phobius"/>
    </source>
</evidence>
<dbReference type="PANTHER" id="PTHR43133">
    <property type="entry name" value="RNA POLYMERASE ECF-TYPE SIGMA FACTO"/>
    <property type="match status" value="1"/>
</dbReference>
<name>A0A285MTC7_9FLAO</name>
<evidence type="ECO:0000256" key="4">
    <source>
        <dbReference type="ARBA" id="ARBA00023163"/>
    </source>
</evidence>
<dbReference type="PANTHER" id="PTHR43133:SF46">
    <property type="entry name" value="RNA POLYMERASE SIGMA-70 FACTOR ECF SUBFAMILY"/>
    <property type="match status" value="1"/>
</dbReference>
<dbReference type="Pfam" id="PF04542">
    <property type="entry name" value="Sigma70_r2"/>
    <property type="match status" value="1"/>
</dbReference>
<dbReference type="InterPro" id="IPR039425">
    <property type="entry name" value="RNA_pol_sigma-70-like"/>
</dbReference>
<dbReference type="Pfam" id="PF08281">
    <property type="entry name" value="Sigma70_r4_2"/>
    <property type="match status" value="1"/>
</dbReference>
<feature type="domain" description="RNA polymerase sigma factor 70 region 4 type 2" evidence="7">
    <location>
        <begin position="121"/>
        <end position="171"/>
    </location>
</feature>
<evidence type="ECO:0000259" key="6">
    <source>
        <dbReference type="Pfam" id="PF04542"/>
    </source>
</evidence>
<evidence type="ECO:0000259" key="7">
    <source>
        <dbReference type="Pfam" id="PF08281"/>
    </source>
</evidence>
<keyword evidence="9" id="KW-1185">Reference proteome</keyword>
<dbReference type="InterPro" id="IPR014284">
    <property type="entry name" value="RNA_pol_sigma-70_dom"/>
</dbReference>
<dbReference type="InterPro" id="IPR014327">
    <property type="entry name" value="RNA_pol_sigma70_bacteroid"/>
</dbReference>
<keyword evidence="5" id="KW-0472">Membrane</keyword>
<dbReference type="InterPro" id="IPR007627">
    <property type="entry name" value="RNA_pol_sigma70_r2"/>
</dbReference>
<reference evidence="9" key="1">
    <citation type="submission" date="2017-09" db="EMBL/GenBank/DDBJ databases">
        <authorList>
            <person name="Varghese N."/>
            <person name="Submissions S."/>
        </authorList>
    </citation>
    <scope>NUCLEOTIDE SEQUENCE [LARGE SCALE GENOMIC DNA]</scope>
    <source>
        <strain evidence="9">DSM 25885</strain>
    </source>
</reference>
<accession>A0A285MTC7</accession>
<dbReference type="NCBIfam" id="TIGR02937">
    <property type="entry name" value="sigma70-ECF"/>
    <property type="match status" value="1"/>
</dbReference>
<proteinExistence type="inferred from homology"/>
<keyword evidence="2" id="KW-0805">Transcription regulation</keyword>
<evidence type="ECO:0000256" key="3">
    <source>
        <dbReference type="ARBA" id="ARBA00023082"/>
    </source>
</evidence>
<dbReference type="Proteomes" id="UP000219048">
    <property type="component" value="Unassembled WGS sequence"/>
</dbReference>
<organism evidence="8 9">
    <name type="scientific">Flagellimonas pacifica</name>
    <dbReference type="NCBI Taxonomy" id="1247520"/>
    <lineage>
        <taxon>Bacteria</taxon>
        <taxon>Pseudomonadati</taxon>
        <taxon>Bacteroidota</taxon>
        <taxon>Flavobacteriia</taxon>
        <taxon>Flavobacteriales</taxon>
        <taxon>Flavobacteriaceae</taxon>
        <taxon>Flagellimonas</taxon>
    </lineage>
</organism>
<dbReference type="GO" id="GO:0003677">
    <property type="term" value="F:DNA binding"/>
    <property type="evidence" value="ECO:0007669"/>
    <property type="project" value="InterPro"/>
</dbReference>
<dbReference type="Gene3D" id="1.10.10.10">
    <property type="entry name" value="Winged helix-like DNA-binding domain superfamily/Winged helix DNA-binding domain"/>
    <property type="match status" value="1"/>
</dbReference>
<dbReference type="InterPro" id="IPR013325">
    <property type="entry name" value="RNA_pol_sigma_r2"/>
</dbReference>
<gene>
    <name evidence="8" type="ORF">SAMN06265377_2269</name>
</gene>
<feature type="transmembrane region" description="Helical" evidence="5">
    <location>
        <begin position="172"/>
        <end position="191"/>
    </location>
</feature>
<dbReference type="InterPro" id="IPR013249">
    <property type="entry name" value="RNA_pol_sigma70_r4_t2"/>
</dbReference>
<dbReference type="NCBIfam" id="TIGR02985">
    <property type="entry name" value="Sig70_bacteroi1"/>
    <property type="match status" value="1"/>
</dbReference>
<feature type="domain" description="RNA polymerase sigma-70 region 2" evidence="6">
    <location>
        <begin position="21"/>
        <end position="85"/>
    </location>
</feature>
<keyword evidence="5" id="KW-0812">Transmembrane</keyword>
<dbReference type="AlphaFoldDB" id="A0A285MTC7"/>
<dbReference type="GO" id="GO:0016987">
    <property type="term" value="F:sigma factor activity"/>
    <property type="evidence" value="ECO:0007669"/>
    <property type="project" value="UniProtKB-KW"/>
</dbReference>
<dbReference type="GO" id="GO:0006352">
    <property type="term" value="P:DNA-templated transcription initiation"/>
    <property type="evidence" value="ECO:0007669"/>
    <property type="project" value="InterPro"/>
</dbReference>
<dbReference type="SUPFAM" id="SSF88946">
    <property type="entry name" value="Sigma2 domain of RNA polymerase sigma factors"/>
    <property type="match status" value="1"/>
</dbReference>
<dbReference type="OrthoDB" id="9772248at2"/>
<keyword evidence="5" id="KW-1133">Transmembrane helix</keyword>
<dbReference type="RefSeq" id="WP_097045907.1">
    <property type="nucleotide sequence ID" value="NZ_OBEH01000003.1"/>
</dbReference>
<dbReference type="Gene3D" id="1.10.1740.10">
    <property type="match status" value="1"/>
</dbReference>
<dbReference type="SUPFAM" id="SSF88659">
    <property type="entry name" value="Sigma3 and sigma4 domains of RNA polymerase sigma factors"/>
    <property type="match status" value="1"/>
</dbReference>
<dbReference type="EMBL" id="OBEH01000003">
    <property type="protein sequence ID" value="SNZ00445.1"/>
    <property type="molecule type" value="Genomic_DNA"/>
</dbReference>
<evidence type="ECO:0000313" key="9">
    <source>
        <dbReference type="Proteomes" id="UP000219048"/>
    </source>
</evidence>
<evidence type="ECO:0000256" key="2">
    <source>
        <dbReference type="ARBA" id="ARBA00023015"/>
    </source>
</evidence>
<keyword evidence="4" id="KW-0804">Transcription</keyword>
<keyword evidence="3" id="KW-0731">Sigma factor</keyword>
<evidence type="ECO:0000313" key="8">
    <source>
        <dbReference type="EMBL" id="SNZ00445.1"/>
    </source>
</evidence>
<comment type="similarity">
    <text evidence="1">Belongs to the sigma-70 factor family. ECF subfamily.</text>
</comment>